<dbReference type="GO" id="GO:0005198">
    <property type="term" value="F:structural molecule activity"/>
    <property type="evidence" value="ECO:0007669"/>
    <property type="project" value="InterPro"/>
</dbReference>
<accession>L5MDB9</accession>
<name>L5MDB9_MYODS</name>
<proteinExistence type="predicted"/>
<keyword evidence="1" id="KW-0416">Keratin</keyword>
<dbReference type="AlphaFoldDB" id="L5MDB9"/>
<dbReference type="GO" id="GO:0045104">
    <property type="term" value="P:intermediate filament cytoskeleton organization"/>
    <property type="evidence" value="ECO:0007669"/>
    <property type="project" value="TreeGrafter"/>
</dbReference>
<dbReference type="GO" id="GO:0045095">
    <property type="term" value="C:keratin filament"/>
    <property type="evidence" value="ECO:0007669"/>
    <property type="project" value="TreeGrafter"/>
</dbReference>
<feature type="non-terminal residue" evidence="2">
    <location>
        <position position="1"/>
    </location>
</feature>
<dbReference type="PANTHER" id="PTHR23239:SF349">
    <property type="entry name" value="KERATIN, TYPE I CYTOSKELETAL 18"/>
    <property type="match status" value="1"/>
</dbReference>
<evidence type="ECO:0000313" key="2">
    <source>
        <dbReference type="EMBL" id="ELK36332.1"/>
    </source>
</evidence>
<evidence type="ECO:0000313" key="3">
    <source>
        <dbReference type="Proteomes" id="UP000010556"/>
    </source>
</evidence>
<keyword evidence="3" id="KW-1185">Reference proteome</keyword>
<organism evidence="2 3">
    <name type="scientific">Myotis davidii</name>
    <name type="common">David's myotis</name>
    <dbReference type="NCBI Taxonomy" id="225400"/>
    <lineage>
        <taxon>Eukaryota</taxon>
        <taxon>Metazoa</taxon>
        <taxon>Chordata</taxon>
        <taxon>Craniata</taxon>
        <taxon>Vertebrata</taxon>
        <taxon>Euteleostomi</taxon>
        <taxon>Mammalia</taxon>
        <taxon>Eutheria</taxon>
        <taxon>Laurasiatheria</taxon>
        <taxon>Chiroptera</taxon>
        <taxon>Yangochiroptera</taxon>
        <taxon>Vespertilionidae</taxon>
        <taxon>Myotis</taxon>
    </lineage>
</organism>
<evidence type="ECO:0000256" key="1">
    <source>
        <dbReference type="ARBA" id="ARBA00022744"/>
    </source>
</evidence>
<reference evidence="3" key="1">
    <citation type="journal article" date="2013" name="Science">
        <title>Comparative analysis of bat genomes provides insight into the evolution of flight and immunity.</title>
        <authorList>
            <person name="Zhang G."/>
            <person name="Cowled C."/>
            <person name="Shi Z."/>
            <person name="Huang Z."/>
            <person name="Bishop-Lilly K.A."/>
            <person name="Fang X."/>
            <person name="Wynne J.W."/>
            <person name="Xiong Z."/>
            <person name="Baker M.L."/>
            <person name="Zhao W."/>
            <person name="Tachedjian M."/>
            <person name="Zhu Y."/>
            <person name="Zhou P."/>
            <person name="Jiang X."/>
            <person name="Ng J."/>
            <person name="Yang L."/>
            <person name="Wu L."/>
            <person name="Xiao J."/>
            <person name="Feng Y."/>
            <person name="Chen Y."/>
            <person name="Sun X."/>
            <person name="Zhang Y."/>
            <person name="Marsh G.A."/>
            <person name="Crameri G."/>
            <person name="Broder C.C."/>
            <person name="Frey K.G."/>
            <person name="Wang L.F."/>
            <person name="Wang J."/>
        </authorList>
    </citation>
    <scope>NUCLEOTIDE SEQUENCE [LARGE SCALE GENOMIC DNA]</scope>
</reference>
<dbReference type="Proteomes" id="UP000010556">
    <property type="component" value="Unassembled WGS sequence"/>
</dbReference>
<protein>
    <submittedName>
        <fullName evidence="2">Keratin, type I cytoskeletal 18</fullName>
    </submittedName>
</protein>
<gene>
    <name evidence="2" type="ORF">MDA_GLEAN10022453</name>
</gene>
<dbReference type="EMBL" id="KB101600">
    <property type="protein sequence ID" value="ELK36332.1"/>
    <property type="molecule type" value="Genomic_DNA"/>
</dbReference>
<sequence length="165" mass="18246">LSFSTRSSFSTNYWTLDSVQLPVTKSGQQAAQLASTRYVGSRGSGSWISVSHSTSVWDSRRSRGLAAGKAGGLLGTGSTQSEKTMQCLNDDLASYMERVRSLEADNWILDIKFRNTWRKRDPRSETGGIISKTTEDKTHIVLLTDDVCPAAADFRVKYVTELAMR</sequence>
<dbReference type="PANTHER" id="PTHR23239">
    <property type="entry name" value="INTERMEDIATE FILAMENT"/>
    <property type="match status" value="1"/>
</dbReference>
<dbReference type="SUPFAM" id="SSF64593">
    <property type="entry name" value="Intermediate filament protein, coiled coil region"/>
    <property type="match status" value="1"/>
</dbReference>
<dbReference type="InterPro" id="IPR002957">
    <property type="entry name" value="Keratin_I"/>
</dbReference>